<dbReference type="AlphaFoldDB" id="A0AAE0PKF0"/>
<organism evidence="2 3">
    <name type="scientific">Sordaria brevicollis</name>
    <dbReference type="NCBI Taxonomy" id="83679"/>
    <lineage>
        <taxon>Eukaryota</taxon>
        <taxon>Fungi</taxon>
        <taxon>Dikarya</taxon>
        <taxon>Ascomycota</taxon>
        <taxon>Pezizomycotina</taxon>
        <taxon>Sordariomycetes</taxon>
        <taxon>Sordariomycetidae</taxon>
        <taxon>Sordariales</taxon>
        <taxon>Sordariaceae</taxon>
        <taxon>Sordaria</taxon>
    </lineage>
</organism>
<evidence type="ECO:0000313" key="3">
    <source>
        <dbReference type="Proteomes" id="UP001281003"/>
    </source>
</evidence>
<accession>A0AAE0PKF0</accession>
<feature type="region of interest" description="Disordered" evidence="1">
    <location>
        <begin position="1"/>
        <end position="51"/>
    </location>
</feature>
<evidence type="ECO:0000256" key="1">
    <source>
        <dbReference type="SAM" id="MobiDB-lite"/>
    </source>
</evidence>
<comment type="caution">
    <text evidence="2">The sequence shown here is derived from an EMBL/GenBank/DDBJ whole genome shotgun (WGS) entry which is preliminary data.</text>
</comment>
<proteinExistence type="predicted"/>
<name>A0AAE0PKF0_SORBR</name>
<reference evidence="2" key="1">
    <citation type="journal article" date="2023" name="Mol. Phylogenet. Evol.">
        <title>Genome-scale phylogeny and comparative genomics of the fungal order Sordariales.</title>
        <authorList>
            <person name="Hensen N."/>
            <person name="Bonometti L."/>
            <person name="Westerberg I."/>
            <person name="Brannstrom I.O."/>
            <person name="Guillou S."/>
            <person name="Cros-Aarteil S."/>
            <person name="Calhoun S."/>
            <person name="Haridas S."/>
            <person name="Kuo A."/>
            <person name="Mondo S."/>
            <person name="Pangilinan J."/>
            <person name="Riley R."/>
            <person name="LaButti K."/>
            <person name="Andreopoulos B."/>
            <person name="Lipzen A."/>
            <person name="Chen C."/>
            <person name="Yan M."/>
            <person name="Daum C."/>
            <person name="Ng V."/>
            <person name="Clum A."/>
            <person name="Steindorff A."/>
            <person name="Ohm R.A."/>
            <person name="Martin F."/>
            <person name="Silar P."/>
            <person name="Natvig D.O."/>
            <person name="Lalanne C."/>
            <person name="Gautier V."/>
            <person name="Ament-Velasquez S.L."/>
            <person name="Kruys A."/>
            <person name="Hutchinson M.I."/>
            <person name="Powell A.J."/>
            <person name="Barry K."/>
            <person name="Miller A.N."/>
            <person name="Grigoriev I.V."/>
            <person name="Debuchy R."/>
            <person name="Gladieux P."/>
            <person name="Hiltunen Thoren M."/>
            <person name="Johannesson H."/>
        </authorList>
    </citation>
    <scope>NUCLEOTIDE SEQUENCE</scope>
    <source>
        <strain evidence="2">FGSC 1904</strain>
    </source>
</reference>
<protein>
    <submittedName>
        <fullName evidence="2">Uncharacterized protein</fullName>
    </submittedName>
</protein>
<reference evidence="2" key="2">
    <citation type="submission" date="2023-07" db="EMBL/GenBank/DDBJ databases">
        <authorList>
            <consortium name="Lawrence Berkeley National Laboratory"/>
            <person name="Haridas S."/>
            <person name="Hensen N."/>
            <person name="Bonometti L."/>
            <person name="Westerberg I."/>
            <person name="Brannstrom I.O."/>
            <person name="Guillou S."/>
            <person name="Cros-Aarteil S."/>
            <person name="Calhoun S."/>
            <person name="Kuo A."/>
            <person name="Mondo S."/>
            <person name="Pangilinan J."/>
            <person name="Riley R."/>
            <person name="LaButti K."/>
            <person name="Andreopoulos B."/>
            <person name="Lipzen A."/>
            <person name="Chen C."/>
            <person name="Yanf M."/>
            <person name="Daum C."/>
            <person name="Ng V."/>
            <person name="Clum A."/>
            <person name="Steindorff A."/>
            <person name="Ohm R."/>
            <person name="Martin F."/>
            <person name="Silar P."/>
            <person name="Natvig D."/>
            <person name="Lalanne C."/>
            <person name="Gautier V."/>
            <person name="Ament-velasquez S.L."/>
            <person name="Kruys A."/>
            <person name="Hutchinson M.I."/>
            <person name="Powell A.J."/>
            <person name="Barry K."/>
            <person name="Miller A.N."/>
            <person name="Grigoriev I.V."/>
            <person name="Debuchy R."/>
            <person name="Gladieux P."/>
            <person name="Thoren M.H."/>
            <person name="Johannesson H."/>
        </authorList>
    </citation>
    <scope>NUCLEOTIDE SEQUENCE</scope>
    <source>
        <strain evidence="2">FGSC 1904</strain>
    </source>
</reference>
<feature type="compositionally biased region" description="Polar residues" evidence="1">
    <location>
        <begin position="9"/>
        <end position="24"/>
    </location>
</feature>
<gene>
    <name evidence="2" type="ORF">B0T20DRAFT_401907</name>
</gene>
<keyword evidence="3" id="KW-1185">Reference proteome</keyword>
<evidence type="ECO:0000313" key="2">
    <source>
        <dbReference type="EMBL" id="KAK3401509.1"/>
    </source>
</evidence>
<dbReference type="Proteomes" id="UP001281003">
    <property type="component" value="Unassembled WGS sequence"/>
</dbReference>
<sequence>MHHLLQPFKMSQPTENSTYDQSQRPKIPTPEELEQAAQESRKLIPGKRAKGTYPNLQHALQRVREIGEKSDDWTLKMYISRYIKMRKRKYQYRYRMHNEFPKEDPKKATIDTFPYWQRLWLWIREEERMANDLRKEPKKAKRALLVAIVREQQHWAEFVRAVTDKNGKLQLNKKEWLMMKSQHKPDGLIRGENAVVDGNGAGEKKITTG</sequence>
<dbReference type="EMBL" id="JAUTDP010000002">
    <property type="protein sequence ID" value="KAK3401509.1"/>
    <property type="molecule type" value="Genomic_DNA"/>
</dbReference>